<evidence type="ECO:0000313" key="1">
    <source>
        <dbReference type="EMBL" id="MBP2170739.1"/>
    </source>
</evidence>
<name>A0ABS4PDM4_9GAMM</name>
<dbReference type="EMBL" id="JAGGMQ010000001">
    <property type="protein sequence ID" value="MBP2170739.1"/>
    <property type="molecule type" value="Genomic_DNA"/>
</dbReference>
<proteinExistence type="predicted"/>
<dbReference type="RefSeq" id="WP_017802586.1">
    <property type="nucleotide sequence ID" value="NZ_JAGGMQ010000001.1"/>
</dbReference>
<protein>
    <submittedName>
        <fullName evidence="1">Uncharacterized protein</fullName>
    </submittedName>
</protein>
<organism evidence="1 2">
    <name type="scientific">Winslowiella toletana</name>
    <dbReference type="NCBI Taxonomy" id="92490"/>
    <lineage>
        <taxon>Bacteria</taxon>
        <taxon>Pseudomonadati</taxon>
        <taxon>Pseudomonadota</taxon>
        <taxon>Gammaproteobacteria</taxon>
        <taxon>Enterobacterales</taxon>
        <taxon>Erwiniaceae</taxon>
        <taxon>Winslowiella</taxon>
    </lineage>
</organism>
<sequence length="96" mass="10912">MEHIVVKGLGHGLKDAAKRVVLSVDSSEMETLAFSVHVSTDNDLSITEYENIDTLYSLIVFMFEIAIKEEISREVDIKRVMNNSQNYLFEISKKTS</sequence>
<reference evidence="2" key="1">
    <citation type="submission" date="2023-07" db="EMBL/GenBank/DDBJ databases">
        <title>Genome mining of underrepresented organisms for secondary metabolites.</title>
        <authorList>
            <person name="D'Agostino P.M."/>
        </authorList>
    </citation>
    <scope>NUCLEOTIDE SEQUENCE [LARGE SCALE GENOMIC DNA]</scope>
    <source>
        <strain evidence="2">WS4403</strain>
    </source>
</reference>
<dbReference type="Proteomes" id="UP001195624">
    <property type="component" value="Unassembled WGS sequence"/>
</dbReference>
<keyword evidence="2" id="KW-1185">Reference proteome</keyword>
<gene>
    <name evidence="1" type="ORF">J2125_003931</name>
</gene>
<comment type="caution">
    <text evidence="1">The sequence shown here is derived from an EMBL/GenBank/DDBJ whole genome shotgun (WGS) entry which is preliminary data.</text>
</comment>
<evidence type="ECO:0000313" key="2">
    <source>
        <dbReference type="Proteomes" id="UP001195624"/>
    </source>
</evidence>
<accession>A0ABS4PDM4</accession>